<dbReference type="GO" id="GO:0003777">
    <property type="term" value="F:microtubule motor activity"/>
    <property type="evidence" value="ECO:0007669"/>
    <property type="project" value="InterPro"/>
</dbReference>
<evidence type="ECO:0000256" key="5">
    <source>
        <dbReference type="SAM" id="Coils"/>
    </source>
</evidence>
<dbReference type="CDD" id="cd00106">
    <property type="entry name" value="KISc"/>
    <property type="match status" value="1"/>
</dbReference>
<keyword evidence="9" id="KW-1185">Reference proteome</keyword>
<dbReference type="Gene3D" id="3.40.850.10">
    <property type="entry name" value="Kinesin motor domain"/>
    <property type="match status" value="1"/>
</dbReference>
<proteinExistence type="inferred from homology"/>
<protein>
    <recommendedName>
        <fullName evidence="4">Kinesin-like protein</fullName>
    </recommendedName>
</protein>
<dbReference type="InterPro" id="IPR019821">
    <property type="entry name" value="Kinesin_motor_CS"/>
</dbReference>
<keyword evidence="2 3" id="KW-0067">ATP-binding</keyword>
<sequence length="661" mass="73219">MPGEASSIKVYCRLRPSNNYAEDEIEVLADENVLRIRMEDDEQNTYINNKRTAYKFKFANIFEPTSKQDYVYESTARQCVDDVIKGFNATIFAYGQTGSGKTYTMTGGSGDYSERGIIPRCLAEVFERLKKKTDSISDVWVTYLQVYNGVGYDLLGVSPDDLGRHASVESLPRFKVLEDGEHNKHIRGLSAHNVTTLKDALYKLFDGDTNRSVAATAMNEASSRSHCIFTVTVRQRQPGSDTTIRSKLNLVDLAGSERVSRTHAEGEILNEAKYINGSLFSLERVITALHAVQQGDKTVHVPYRSSLITTLLQDSLGGNSRTVMLATVSGEPSDMLETISTCRFAHRVMMIKNSAVVNEETSLKKLVDREKAENRRLRRQIAVEMGLQADDGEEALAQPEAKPVDMNANSDLAKELELLRQNEARIAQLDQEIAILADMLTEAQAKGGLGDTGEQADRTPMPARVVSARIMSEGDVSAPATARELGPTRDSAREVASRGDSAYQSERGGSPIAQGLSRRDVLVQTAASITAVDVAALPPAILSDPKALYNLFTEHYPLWTSFKARREGHRGKIKAIKGLAQQVPVMRAELEAFRAQLEERKDSVAEKAFIGAKMEYSDIIKRMTAMKEEIEAEQAWFAGAEQKAKSEFRRWVEIIKELMGG</sequence>
<comment type="caution">
    <text evidence="8">The sequence shown here is derived from an EMBL/GenBank/DDBJ whole genome shotgun (WGS) entry which is preliminary data.</text>
</comment>
<evidence type="ECO:0000313" key="8">
    <source>
        <dbReference type="EMBL" id="KAG9391092.1"/>
    </source>
</evidence>
<dbReference type="SMART" id="SM00129">
    <property type="entry name" value="KISc"/>
    <property type="match status" value="1"/>
</dbReference>
<reference evidence="8" key="1">
    <citation type="submission" date="2021-05" db="EMBL/GenBank/DDBJ databases">
        <title>A free-living protist that lacks canonical eukaryotic 1 DNA replication and segregation systems.</title>
        <authorList>
            <person name="Salas-Leiva D.E."/>
            <person name="Tromer E.C."/>
            <person name="Curtis B.A."/>
            <person name="Jerlstrom-Hultqvist J."/>
            <person name="Kolisko M."/>
            <person name="Yi Z."/>
            <person name="Salas-Leiva J.S."/>
            <person name="Gallot-Lavallee L."/>
            <person name="Kops G.J.P.L."/>
            <person name="Archibald J.M."/>
            <person name="Simpson A.G.B."/>
            <person name="Roger A.J."/>
        </authorList>
    </citation>
    <scope>NUCLEOTIDE SEQUENCE</scope>
    <source>
        <strain evidence="8">BICM</strain>
    </source>
</reference>
<dbReference type="GO" id="GO:0005874">
    <property type="term" value="C:microtubule"/>
    <property type="evidence" value="ECO:0007669"/>
    <property type="project" value="UniProtKB-KW"/>
</dbReference>
<dbReference type="PANTHER" id="PTHR47968">
    <property type="entry name" value="CENTROMERE PROTEIN E"/>
    <property type="match status" value="1"/>
</dbReference>
<dbReference type="InterPro" id="IPR036961">
    <property type="entry name" value="Kinesin_motor_dom_sf"/>
</dbReference>
<dbReference type="OrthoDB" id="3176171at2759"/>
<dbReference type="InterPro" id="IPR027640">
    <property type="entry name" value="Kinesin-like_fam"/>
</dbReference>
<evidence type="ECO:0000259" key="7">
    <source>
        <dbReference type="PROSITE" id="PS50067"/>
    </source>
</evidence>
<dbReference type="Pfam" id="PF00225">
    <property type="entry name" value="Kinesin"/>
    <property type="match status" value="1"/>
</dbReference>
<dbReference type="PROSITE" id="PS00411">
    <property type="entry name" value="KINESIN_MOTOR_1"/>
    <property type="match status" value="1"/>
</dbReference>
<evidence type="ECO:0000256" key="4">
    <source>
        <dbReference type="RuleBase" id="RU000394"/>
    </source>
</evidence>
<dbReference type="GO" id="GO:0008017">
    <property type="term" value="F:microtubule binding"/>
    <property type="evidence" value="ECO:0007669"/>
    <property type="project" value="InterPro"/>
</dbReference>
<dbReference type="GO" id="GO:0007018">
    <property type="term" value="P:microtubule-based movement"/>
    <property type="evidence" value="ECO:0007669"/>
    <property type="project" value="InterPro"/>
</dbReference>
<dbReference type="PRINTS" id="PR00380">
    <property type="entry name" value="KINESINHEAVY"/>
</dbReference>
<dbReference type="Proteomes" id="UP000717585">
    <property type="component" value="Unassembled WGS sequence"/>
</dbReference>
<evidence type="ECO:0000313" key="9">
    <source>
        <dbReference type="Proteomes" id="UP000717585"/>
    </source>
</evidence>
<dbReference type="AlphaFoldDB" id="A0A8J6B6M8"/>
<evidence type="ECO:0000256" key="1">
    <source>
        <dbReference type="ARBA" id="ARBA00022741"/>
    </source>
</evidence>
<dbReference type="InterPro" id="IPR027417">
    <property type="entry name" value="P-loop_NTPase"/>
</dbReference>
<accession>A0A8J6B6M8</accession>
<organism evidence="8 9">
    <name type="scientific">Carpediemonas membranifera</name>
    <dbReference type="NCBI Taxonomy" id="201153"/>
    <lineage>
        <taxon>Eukaryota</taxon>
        <taxon>Metamonada</taxon>
        <taxon>Carpediemonas-like organisms</taxon>
        <taxon>Carpediemonas</taxon>
    </lineage>
</organism>
<feature type="region of interest" description="Disordered" evidence="6">
    <location>
        <begin position="473"/>
        <end position="512"/>
    </location>
</feature>
<feature type="binding site" evidence="3">
    <location>
        <begin position="95"/>
        <end position="102"/>
    </location>
    <ligand>
        <name>ATP</name>
        <dbReference type="ChEBI" id="CHEBI:30616"/>
    </ligand>
</feature>
<keyword evidence="1 3" id="KW-0547">Nucleotide-binding</keyword>
<keyword evidence="4" id="KW-0493">Microtubule</keyword>
<dbReference type="InterPro" id="IPR001752">
    <property type="entry name" value="Kinesin_motor_dom"/>
</dbReference>
<comment type="similarity">
    <text evidence="3 4">Belongs to the TRAFAC class myosin-kinesin ATPase superfamily. Kinesin family.</text>
</comment>
<dbReference type="EMBL" id="JAHDYR010000062">
    <property type="protein sequence ID" value="KAG9391092.1"/>
    <property type="molecule type" value="Genomic_DNA"/>
</dbReference>
<evidence type="ECO:0000256" key="6">
    <source>
        <dbReference type="SAM" id="MobiDB-lite"/>
    </source>
</evidence>
<feature type="compositionally biased region" description="Basic and acidic residues" evidence="6">
    <location>
        <begin position="486"/>
        <end position="497"/>
    </location>
</feature>
<dbReference type="SUPFAM" id="SSF52540">
    <property type="entry name" value="P-loop containing nucleoside triphosphate hydrolases"/>
    <property type="match status" value="1"/>
</dbReference>
<dbReference type="PROSITE" id="PS50067">
    <property type="entry name" value="KINESIN_MOTOR_2"/>
    <property type="match status" value="1"/>
</dbReference>
<evidence type="ECO:0000256" key="3">
    <source>
        <dbReference type="PROSITE-ProRule" id="PRU00283"/>
    </source>
</evidence>
<feature type="coiled-coil region" evidence="5">
    <location>
        <begin position="412"/>
        <end position="446"/>
    </location>
</feature>
<name>A0A8J6B6M8_9EUKA</name>
<keyword evidence="5" id="KW-0175">Coiled coil</keyword>
<feature type="domain" description="Kinesin motor" evidence="7">
    <location>
        <begin position="7"/>
        <end position="351"/>
    </location>
</feature>
<gene>
    <name evidence="8" type="ORF">J8273_7366</name>
</gene>
<evidence type="ECO:0000256" key="2">
    <source>
        <dbReference type="ARBA" id="ARBA00022840"/>
    </source>
</evidence>
<dbReference type="GO" id="GO:0005524">
    <property type="term" value="F:ATP binding"/>
    <property type="evidence" value="ECO:0007669"/>
    <property type="project" value="UniProtKB-UniRule"/>
</dbReference>
<keyword evidence="3 4" id="KW-0505">Motor protein</keyword>
<dbReference type="PANTHER" id="PTHR47968:SF67">
    <property type="entry name" value="KINESIN MOTOR DOMAIN-CONTAINING PROTEIN"/>
    <property type="match status" value="1"/>
</dbReference>